<reference evidence="11 12" key="1">
    <citation type="journal article" date="2014" name="Nature">
        <title>An environmental bacterial taxon with a large and distinct metabolic repertoire.</title>
        <authorList>
            <person name="Wilson M.C."/>
            <person name="Mori T."/>
            <person name="Ruckert C."/>
            <person name="Uria A.R."/>
            <person name="Helf M.J."/>
            <person name="Takada K."/>
            <person name="Gernert C."/>
            <person name="Steffens U.A."/>
            <person name="Heycke N."/>
            <person name="Schmitt S."/>
            <person name="Rinke C."/>
            <person name="Helfrich E.J."/>
            <person name="Brachmann A.O."/>
            <person name="Gurgui C."/>
            <person name="Wakimoto T."/>
            <person name="Kracht M."/>
            <person name="Crusemann M."/>
            <person name="Hentschel U."/>
            <person name="Abe I."/>
            <person name="Matsunaga S."/>
            <person name="Kalinowski J."/>
            <person name="Takeyama H."/>
            <person name="Piel J."/>
        </authorList>
    </citation>
    <scope>NUCLEOTIDE SEQUENCE [LARGE SCALE GENOMIC DNA]</scope>
    <source>
        <strain evidence="12">TSY2</strain>
    </source>
</reference>
<dbReference type="PATRIC" id="fig|1429439.4.peg.4994"/>
<keyword evidence="12" id="KW-1185">Reference proteome</keyword>
<keyword evidence="5 10" id="KW-0169">Cobalamin biosynthesis</keyword>
<accession>W4M2B3</accession>
<dbReference type="NCBIfam" id="TIGR03160">
    <property type="entry name" value="cobT_DBIPRT"/>
    <property type="match status" value="1"/>
</dbReference>
<dbReference type="EC" id="2.4.2.21" evidence="3 10"/>
<comment type="similarity">
    <text evidence="2 10">Belongs to the CobT family.</text>
</comment>
<comment type="pathway">
    <text evidence="1 10">Nucleoside biosynthesis; alpha-ribazole biosynthesis; alpha-ribazole from 5,6-dimethylbenzimidazole: step 1/2.</text>
</comment>
<dbReference type="NCBIfam" id="NF000996">
    <property type="entry name" value="PRK00105.1"/>
    <property type="match status" value="1"/>
</dbReference>
<dbReference type="UniPathway" id="UPA00061">
    <property type="reaction ID" value="UER00516"/>
</dbReference>
<evidence type="ECO:0000256" key="4">
    <source>
        <dbReference type="ARBA" id="ARBA00015486"/>
    </source>
</evidence>
<comment type="caution">
    <text evidence="11">The sequence shown here is derived from an EMBL/GenBank/DDBJ whole genome shotgun (WGS) entry which is preliminary data.</text>
</comment>
<evidence type="ECO:0000313" key="11">
    <source>
        <dbReference type="EMBL" id="ETX04325.1"/>
    </source>
</evidence>
<dbReference type="InterPro" id="IPR017846">
    <property type="entry name" value="Nict_dMeBzImd_PRibTrfase_bact"/>
</dbReference>
<evidence type="ECO:0000256" key="3">
    <source>
        <dbReference type="ARBA" id="ARBA00011991"/>
    </source>
</evidence>
<dbReference type="PANTHER" id="PTHR43463">
    <property type="entry name" value="NICOTINATE-NUCLEOTIDE--DIMETHYLBENZIMIDAZOLE PHOSPHORIBOSYLTRANSFERASE"/>
    <property type="match status" value="1"/>
</dbReference>
<dbReference type="PANTHER" id="PTHR43463:SF1">
    <property type="entry name" value="NICOTINATE-NUCLEOTIDE--DIMETHYLBENZIMIDAZOLE PHOSPHORIBOSYLTRANSFERASE"/>
    <property type="match status" value="1"/>
</dbReference>
<dbReference type="Gene3D" id="1.10.1610.10">
    <property type="match status" value="1"/>
</dbReference>
<evidence type="ECO:0000256" key="10">
    <source>
        <dbReference type="HAMAP-Rule" id="MF_00230"/>
    </source>
</evidence>
<name>W4M2B3_9BACT</name>
<feature type="active site" description="Proton acceptor" evidence="10">
    <location>
        <position position="321"/>
    </location>
</feature>
<dbReference type="Gene3D" id="3.40.50.10210">
    <property type="match status" value="1"/>
</dbReference>
<organism evidence="11 12">
    <name type="scientific">Candidatus Entotheonella gemina</name>
    <dbReference type="NCBI Taxonomy" id="1429439"/>
    <lineage>
        <taxon>Bacteria</taxon>
        <taxon>Pseudomonadati</taxon>
        <taxon>Nitrospinota/Tectimicrobiota group</taxon>
        <taxon>Candidatus Tectimicrobiota</taxon>
        <taxon>Candidatus Entotheonellia</taxon>
        <taxon>Candidatus Entotheonellales</taxon>
        <taxon>Candidatus Entotheonellaceae</taxon>
        <taxon>Candidatus Entotheonella</taxon>
    </lineage>
</organism>
<evidence type="ECO:0000256" key="6">
    <source>
        <dbReference type="ARBA" id="ARBA00022676"/>
    </source>
</evidence>
<dbReference type="GO" id="GO:0009236">
    <property type="term" value="P:cobalamin biosynthetic process"/>
    <property type="evidence" value="ECO:0007669"/>
    <property type="project" value="UniProtKB-UniRule"/>
</dbReference>
<dbReference type="InterPro" id="IPR003200">
    <property type="entry name" value="Nict_dMeBzImd_PRibTrfase"/>
</dbReference>
<evidence type="ECO:0000256" key="2">
    <source>
        <dbReference type="ARBA" id="ARBA00007110"/>
    </source>
</evidence>
<evidence type="ECO:0000256" key="8">
    <source>
        <dbReference type="ARBA" id="ARBA00030686"/>
    </source>
</evidence>
<gene>
    <name evidence="10" type="primary">cobT</name>
    <name evidence="11" type="ORF">ETSY2_29425</name>
</gene>
<dbReference type="InterPro" id="IPR036087">
    <property type="entry name" value="Nict_dMeBzImd_PRibTrfase_sf"/>
</dbReference>
<keyword evidence="7 10" id="KW-0808">Transferase</keyword>
<dbReference type="EMBL" id="AZHX01001246">
    <property type="protein sequence ID" value="ETX04325.1"/>
    <property type="molecule type" value="Genomic_DNA"/>
</dbReference>
<evidence type="ECO:0000256" key="1">
    <source>
        <dbReference type="ARBA" id="ARBA00005049"/>
    </source>
</evidence>
<dbReference type="HAMAP" id="MF_00230">
    <property type="entry name" value="CobT"/>
    <property type="match status" value="1"/>
</dbReference>
<evidence type="ECO:0000313" key="12">
    <source>
        <dbReference type="Proteomes" id="UP000019140"/>
    </source>
</evidence>
<dbReference type="FunFam" id="3.40.50.10210:FF:000001">
    <property type="entry name" value="Nicotinate-nucleotide--dimethylbenzimidazole phosphoribosyltransferase"/>
    <property type="match status" value="1"/>
</dbReference>
<dbReference type="SUPFAM" id="SSF52733">
    <property type="entry name" value="Nicotinate mononucleotide:5,6-dimethylbenzimidazole phosphoribosyltransferase (CobT)"/>
    <property type="match status" value="1"/>
</dbReference>
<evidence type="ECO:0000256" key="5">
    <source>
        <dbReference type="ARBA" id="ARBA00022573"/>
    </source>
</evidence>
<dbReference type="Proteomes" id="UP000019140">
    <property type="component" value="Unassembled WGS sequence"/>
</dbReference>
<dbReference type="HOGENOM" id="CLU_002982_0_0_7"/>
<evidence type="ECO:0000256" key="9">
    <source>
        <dbReference type="ARBA" id="ARBA00047340"/>
    </source>
</evidence>
<protein>
    <recommendedName>
        <fullName evidence="4 10">Nicotinate-nucleotide--dimethylbenzimidazole phosphoribosyltransferase</fullName>
        <shortName evidence="10">NN:DBI PRT</shortName>
        <ecNumber evidence="3 10">2.4.2.21</ecNumber>
    </recommendedName>
    <alternativeName>
        <fullName evidence="8 10">N(1)-alpha-phosphoribosyltransferase</fullName>
    </alternativeName>
</protein>
<dbReference type="InterPro" id="IPR023195">
    <property type="entry name" value="Nict_dMeBzImd_PRibTrfase_N"/>
</dbReference>
<proteinExistence type="inferred from homology"/>
<dbReference type="CDD" id="cd02439">
    <property type="entry name" value="DMB-PRT_CobT"/>
    <property type="match status" value="1"/>
</dbReference>
<keyword evidence="6 10" id="KW-0328">Glycosyltransferase</keyword>
<comment type="function">
    <text evidence="10">Catalyzes the synthesis of alpha-ribazole-5'-phosphate from nicotinate mononucleotide (NAMN) and 5,6-dimethylbenzimidazole (DMB).</text>
</comment>
<dbReference type="GO" id="GO:0008939">
    <property type="term" value="F:nicotinate-nucleotide-dimethylbenzimidazole phosphoribosyltransferase activity"/>
    <property type="evidence" value="ECO:0007669"/>
    <property type="project" value="UniProtKB-UniRule"/>
</dbReference>
<comment type="catalytic activity">
    <reaction evidence="9 10">
        <text>5,6-dimethylbenzimidazole + nicotinate beta-D-ribonucleotide = alpha-ribazole 5'-phosphate + nicotinate + H(+)</text>
        <dbReference type="Rhea" id="RHEA:11196"/>
        <dbReference type="ChEBI" id="CHEBI:15378"/>
        <dbReference type="ChEBI" id="CHEBI:15890"/>
        <dbReference type="ChEBI" id="CHEBI:32544"/>
        <dbReference type="ChEBI" id="CHEBI:57502"/>
        <dbReference type="ChEBI" id="CHEBI:57918"/>
        <dbReference type="EC" id="2.4.2.21"/>
    </reaction>
</comment>
<dbReference type="Pfam" id="PF02277">
    <property type="entry name" value="DBI_PRT"/>
    <property type="match status" value="1"/>
</dbReference>
<evidence type="ECO:0000256" key="7">
    <source>
        <dbReference type="ARBA" id="ARBA00022679"/>
    </source>
</evidence>
<dbReference type="AlphaFoldDB" id="W4M2B3"/>
<sequence>MNTPIKQDFSEIKIPPIDEAACQAVEVRHSQLTKPPGSLGQLESLAVELAGIQGRDRPAVQRKAVIVAAADHGVAADGTSAYPQEVTTQMVLNFLHGGAAINVLSRHADARVVVVDMGVATDLDEHPSLYRRKVAYGTQNMRQGPAMTEAQARQALRAGWEVIETEARQGLDVIAVGEMGIGNTTASAAIVAALTGLSPEAVTGRGTGVDDQGLQRKIAVISEALATNQPNPQHPLDVLSKVGGLEIAGLVGIILGAAASRIAVLIDGFIASTAALLAVAFNPAVKPYLLATHQSVEIGHRVILNELGLKPLFDLGLRLGEGSGAALAFHLLEAAVRILNEMATFAEAGVSGKKT</sequence>